<dbReference type="GeneTree" id="ENSGT00950000183003"/>
<evidence type="ECO:0000256" key="1">
    <source>
        <dbReference type="ARBA" id="ARBA00022737"/>
    </source>
</evidence>
<proteinExistence type="inferred from homology"/>
<feature type="compositionally biased region" description="Low complexity" evidence="5">
    <location>
        <begin position="80"/>
        <end position="100"/>
    </location>
</feature>
<dbReference type="PANTHER" id="PTHR14491">
    <property type="entry name" value="SOSONDOWAH, ISOFORM G"/>
    <property type="match status" value="1"/>
</dbReference>
<evidence type="ECO:0000256" key="2">
    <source>
        <dbReference type="ARBA" id="ARBA00023043"/>
    </source>
</evidence>
<evidence type="ECO:0008006" key="8">
    <source>
        <dbReference type="Google" id="ProtNLM"/>
    </source>
</evidence>
<comment type="similarity">
    <text evidence="3">Belongs to the SOWAH family.</text>
</comment>
<feature type="region of interest" description="Disordered" evidence="5">
    <location>
        <begin position="1"/>
        <end position="194"/>
    </location>
</feature>
<reference evidence="6" key="3">
    <citation type="submission" date="2025-09" db="UniProtKB">
        <authorList>
            <consortium name="Ensembl"/>
        </authorList>
    </citation>
    <scope>IDENTIFICATION</scope>
</reference>
<dbReference type="InterPro" id="IPR002110">
    <property type="entry name" value="Ankyrin_rpt"/>
</dbReference>
<dbReference type="PROSITE" id="PS50088">
    <property type="entry name" value="ANK_REPEAT"/>
    <property type="match status" value="2"/>
</dbReference>
<dbReference type="Pfam" id="PF12796">
    <property type="entry name" value="Ank_2"/>
    <property type="match status" value="1"/>
</dbReference>
<reference evidence="6" key="2">
    <citation type="submission" date="2025-08" db="UniProtKB">
        <authorList>
            <consortium name="Ensembl"/>
        </authorList>
    </citation>
    <scope>IDENTIFICATION</scope>
</reference>
<dbReference type="SMART" id="SM00248">
    <property type="entry name" value="ANK"/>
    <property type="match status" value="2"/>
</dbReference>
<evidence type="ECO:0000256" key="3">
    <source>
        <dbReference type="ARBA" id="ARBA00038122"/>
    </source>
</evidence>
<dbReference type="InterPro" id="IPR036770">
    <property type="entry name" value="Ankyrin_rpt-contain_sf"/>
</dbReference>
<organism evidence="6 7">
    <name type="scientific">Astatotilapia calliptera</name>
    <name type="common">Eastern happy</name>
    <name type="synonym">Chromis callipterus</name>
    <dbReference type="NCBI Taxonomy" id="8154"/>
    <lineage>
        <taxon>Eukaryota</taxon>
        <taxon>Metazoa</taxon>
        <taxon>Chordata</taxon>
        <taxon>Craniata</taxon>
        <taxon>Vertebrata</taxon>
        <taxon>Euteleostomi</taxon>
        <taxon>Actinopterygii</taxon>
        <taxon>Neopterygii</taxon>
        <taxon>Teleostei</taxon>
        <taxon>Neoteleostei</taxon>
        <taxon>Acanthomorphata</taxon>
        <taxon>Ovalentaria</taxon>
        <taxon>Cichlomorphae</taxon>
        <taxon>Cichliformes</taxon>
        <taxon>Cichlidae</taxon>
        <taxon>African cichlids</taxon>
        <taxon>Pseudocrenilabrinae</taxon>
        <taxon>Haplochromini</taxon>
        <taxon>Astatotilapia</taxon>
    </lineage>
</organism>
<protein>
    <recommendedName>
        <fullName evidence="8">Ankyrin repeat domain-containing protein SOWAHC-like</fullName>
    </recommendedName>
</protein>
<evidence type="ECO:0000313" key="7">
    <source>
        <dbReference type="Proteomes" id="UP000265100"/>
    </source>
</evidence>
<dbReference type="SUPFAM" id="SSF48403">
    <property type="entry name" value="Ankyrin repeat"/>
    <property type="match status" value="1"/>
</dbReference>
<evidence type="ECO:0000256" key="4">
    <source>
        <dbReference type="PROSITE-ProRule" id="PRU00023"/>
    </source>
</evidence>
<keyword evidence="2 4" id="KW-0040">ANK repeat</keyword>
<dbReference type="AlphaFoldDB" id="A0AAX7UIT4"/>
<evidence type="ECO:0000313" key="6">
    <source>
        <dbReference type="Ensembl" id="ENSACLP00000069274.1"/>
    </source>
</evidence>
<dbReference type="Gene3D" id="1.25.40.20">
    <property type="entry name" value="Ankyrin repeat-containing domain"/>
    <property type="match status" value="1"/>
</dbReference>
<reference evidence="6" key="1">
    <citation type="submission" date="2018-05" db="EMBL/GenBank/DDBJ databases">
        <authorList>
            <person name="Datahose"/>
        </authorList>
    </citation>
    <scope>NUCLEOTIDE SEQUENCE</scope>
</reference>
<dbReference type="Ensembl" id="ENSACLT00000064662.1">
    <property type="protein sequence ID" value="ENSACLP00000069274.1"/>
    <property type="gene ID" value="ENSACLG00000034291.1"/>
</dbReference>
<keyword evidence="7" id="KW-1185">Reference proteome</keyword>
<feature type="repeat" description="ANK" evidence="4">
    <location>
        <begin position="310"/>
        <end position="332"/>
    </location>
</feature>
<sequence length="415" mass="45011">MATSTDFQNEAAGISTFAGKTTNTMQPPQEPCPSMTEPPAENSRVHQSPDEAALCWSTDLGHLLEDDEQEEHDPDPPQDQPEVQEVKQGAAADDQEAGGQEQKEDRDPDSNLMMGVANQDEAGESGGSVPSPVVTETEQRNTEMAARGRRPDGCFKPGTAVEEASLQKVGGPSDPPTFAAVSASRPTSSGDGGDVTCCDLLSLRSDSVSLASEFNVFGRSEEDDTRSVTTSSVMSLFHRVSLDPLEKEWLKSCAVGNVATQRRLLAQEPGLVLKKDFITTALHWAARHGREDAVDMMLHSGADVNVRSVSGYTALHLASIHGHQDVVQTLINTQNAKTNIRDYHGKTAVQYWSGSADIFEKPESQSGGRCVRRQRTQRYALPSFLLSRSRSQGQLNLEFRTPPQSSSHDALDLHV</sequence>
<keyword evidence="1" id="KW-0677">Repeat</keyword>
<dbReference type="PROSITE" id="PS50297">
    <property type="entry name" value="ANK_REP_REGION"/>
    <property type="match status" value="2"/>
</dbReference>
<dbReference type="PANTHER" id="PTHR14491:SF9">
    <property type="entry name" value="ANKYRIN REPEAT DOMAIN-CONTAINING PROTEIN SOWAHB-LIKE"/>
    <property type="match status" value="1"/>
</dbReference>
<dbReference type="Proteomes" id="UP000265100">
    <property type="component" value="Chromosome 7"/>
</dbReference>
<name>A0AAX7UIT4_ASTCA</name>
<evidence type="ECO:0000256" key="5">
    <source>
        <dbReference type="SAM" id="MobiDB-lite"/>
    </source>
</evidence>
<accession>A0AAX7UIT4</accession>
<feature type="repeat" description="ANK" evidence="4">
    <location>
        <begin position="280"/>
        <end position="309"/>
    </location>
</feature>
<feature type="compositionally biased region" description="Polar residues" evidence="5">
    <location>
        <begin position="18"/>
        <end position="27"/>
    </location>
</feature>